<dbReference type="AlphaFoldDB" id="A0AAF0UXX1"/>
<accession>A0AAF0UXX1</accession>
<dbReference type="EMBL" id="CP133622">
    <property type="protein sequence ID" value="WMV55028.1"/>
    <property type="molecule type" value="Genomic_DNA"/>
</dbReference>
<protein>
    <submittedName>
        <fullName evidence="1">Uncharacterized protein</fullName>
    </submittedName>
</protein>
<organism evidence="1 2">
    <name type="scientific">Solanum verrucosum</name>
    <dbReference type="NCBI Taxonomy" id="315347"/>
    <lineage>
        <taxon>Eukaryota</taxon>
        <taxon>Viridiplantae</taxon>
        <taxon>Streptophyta</taxon>
        <taxon>Embryophyta</taxon>
        <taxon>Tracheophyta</taxon>
        <taxon>Spermatophyta</taxon>
        <taxon>Magnoliopsida</taxon>
        <taxon>eudicotyledons</taxon>
        <taxon>Gunneridae</taxon>
        <taxon>Pentapetalae</taxon>
        <taxon>asterids</taxon>
        <taxon>lamiids</taxon>
        <taxon>Solanales</taxon>
        <taxon>Solanaceae</taxon>
        <taxon>Solanoideae</taxon>
        <taxon>Solaneae</taxon>
        <taxon>Solanum</taxon>
    </lineage>
</organism>
<reference evidence="1" key="1">
    <citation type="submission" date="2023-08" db="EMBL/GenBank/DDBJ databases">
        <title>A de novo genome assembly of Solanum verrucosum Schlechtendal, a Mexican diploid species geographically isolated from the other diploid A-genome species in potato relatives.</title>
        <authorList>
            <person name="Hosaka K."/>
        </authorList>
    </citation>
    <scope>NUCLEOTIDE SEQUENCE</scope>
    <source>
        <tissue evidence="1">Young leaves</tissue>
    </source>
</reference>
<keyword evidence="2" id="KW-1185">Reference proteome</keyword>
<evidence type="ECO:0000313" key="2">
    <source>
        <dbReference type="Proteomes" id="UP001234989"/>
    </source>
</evidence>
<evidence type="ECO:0000313" key="1">
    <source>
        <dbReference type="EMBL" id="WMV55028.1"/>
    </source>
</evidence>
<gene>
    <name evidence="1" type="ORF">MTR67_048413</name>
</gene>
<dbReference type="Proteomes" id="UP001234989">
    <property type="component" value="Chromosome 11"/>
</dbReference>
<name>A0AAF0UXX1_SOLVR</name>
<sequence>MSSRRVTKHFHDVVPYHPKL</sequence>
<proteinExistence type="predicted"/>